<feature type="region of interest" description="Disordered" evidence="2">
    <location>
        <begin position="1228"/>
        <end position="1248"/>
    </location>
</feature>
<protein>
    <submittedName>
        <fullName evidence="3">Uncharacterized protein</fullName>
    </submittedName>
</protein>
<feature type="compositionally biased region" description="Polar residues" evidence="2">
    <location>
        <begin position="172"/>
        <end position="183"/>
    </location>
</feature>
<dbReference type="SUPFAM" id="SSF53254">
    <property type="entry name" value="Phosphoglycerate mutase-like"/>
    <property type="match status" value="1"/>
</dbReference>
<feature type="compositionally biased region" description="Polar residues" evidence="2">
    <location>
        <begin position="1228"/>
        <end position="1237"/>
    </location>
</feature>
<dbReference type="GO" id="GO:0004331">
    <property type="term" value="F:fructose-2,6-bisphosphate 2-phosphatase activity"/>
    <property type="evidence" value="ECO:0007669"/>
    <property type="project" value="TreeGrafter"/>
</dbReference>
<dbReference type="KEGG" id="bbes:BESB_084430"/>
<dbReference type="RefSeq" id="XP_029217253.1">
    <property type="nucleotide sequence ID" value="XM_029366793.1"/>
</dbReference>
<dbReference type="InterPro" id="IPR013078">
    <property type="entry name" value="His_Pase_superF_clade-1"/>
</dbReference>
<feature type="compositionally biased region" description="Polar residues" evidence="2">
    <location>
        <begin position="803"/>
        <end position="817"/>
    </location>
</feature>
<dbReference type="GO" id="GO:0045820">
    <property type="term" value="P:negative regulation of glycolytic process"/>
    <property type="evidence" value="ECO:0007669"/>
    <property type="project" value="TreeGrafter"/>
</dbReference>
<organism evidence="3 4">
    <name type="scientific">Besnoitia besnoiti</name>
    <name type="common">Apicomplexan protozoan</name>
    <dbReference type="NCBI Taxonomy" id="94643"/>
    <lineage>
        <taxon>Eukaryota</taxon>
        <taxon>Sar</taxon>
        <taxon>Alveolata</taxon>
        <taxon>Apicomplexa</taxon>
        <taxon>Conoidasida</taxon>
        <taxon>Coccidia</taxon>
        <taxon>Eucoccidiorida</taxon>
        <taxon>Eimeriorina</taxon>
        <taxon>Sarcocystidae</taxon>
        <taxon>Besnoitia</taxon>
    </lineage>
</organism>
<feature type="region of interest" description="Disordered" evidence="2">
    <location>
        <begin position="1823"/>
        <end position="1848"/>
    </location>
</feature>
<feature type="compositionally biased region" description="Low complexity" evidence="2">
    <location>
        <begin position="1005"/>
        <end position="1016"/>
    </location>
</feature>
<name>A0A2A9M7U1_BESBE</name>
<dbReference type="PANTHER" id="PTHR46517">
    <property type="entry name" value="FRUCTOSE-2,6-BISPHOSPHATASE TIGAR"/>
    <property type="match status" value="1"/>
</dbReference>
<dbReference type="EMBL" id="NWUJ01000009">
    <property type="protein sequence ID" value="PFH33244.1"/>
    <property type="molecule type" value="Genomic_DNA"/>
</dbReference>
<feature type="compositionally biased region" description="Basic residues" evidence="2">
    <location>
        <begin position="822"/>
        <end position="834"/>
    </location>
</feature>
<dbReference type="GeneID" id="40313369"/>
<feature type="compositionally biased region" description="Low complexity" evidence="2">
    <location>
        <begin position="253"/>
        <end position="263"/>
    </location>
</feature>
<reference evidence="3 4" key="1">
    <citation type="submission" date="2017-09" db="EMBL/GenBank/DDBJ databases">
        <title>Genome sequencing of Besnoitia besnoiti strain Bb-Ger1.</title>
        <authorList>
            <person name="Schares G."/>
            <person name="Venepally P."/>
            <person name="Lorenzi H.A."/>
        </authorList>
    </citation>
    <scope>NUCLEOTIDE SEQUENCE [LARGE SCALE GENOMIC DNA]</scope>
    <source>
        <strain evidence="3 4">Bb-Ger1</strain>
    </source>
</reference>
<feature type="region of interest" description="Disordered" evidence="2">
    <location>
        <begin position="1956"/>
        <end position="1975"/>
    </location>
</feature>
<feature type="compositionally biased region" description="Polar residues" evidence="2">
    <location>
        <begin position="236"/>
        <end position="245"/>
    </location>
</feature>
<keyword evidence="1" id="KW-0378">Hydrolase</keyword>
<feature type="compositionally biased region" description="Basic and acidic residues" evidence="2">
    <location>
        <begin position="1270"/>
        <end position="1281"/>
    </location>
</feature>
<dbReference type="STRING" id="94643.A0A2A9M7U1"/>
<feature type="compositionally biased region" description="Polar residues" evidence="2">
    <location>
        <begin position="2291"/>
        <end position="2307"/>
    </location>
</feature>
<feature type="region of interest" description="Disordered" evidence="2">
    <location>
        <begin position="1445"/>
        <end position="1473"/>
    </location>
</feature>
<feature type="compositionally biased region" description="Pro residues" evidence="2">
    <location>
        <begin position="201"/>
        <end position="210"/>
    </location>
</feature>
<feature type="region of interest" description="Disordered" evidence="2">
    <location>
        <begin position="802"/>
        <end position="854"/>
    </location>
</feature>
<feature type="region of interest" description="Disordered" evidence="2">
    <location>
        <begin position="376"/>
        <end position="461"/>
    </location>
</feature>
<dbReference type="GO" id="GO:0043456">
    <property type="term" value="P:regulation of pentose-phosphate shunt"/>
    <property type="evidence" value="ECO:0007669"/>
    <property type="project" value="TreeGrafter"/>
</dbReference>
<feature type="compositionally biased region" description="Low complexity" evidence="2">
    <location>
        <begin position="1456"/>
        <end position="1471"/>
    </location>
</feature>
<feature type="region of interest" description="Disordered" evidence="2">
    <location>
        <begin position="2280"/>
        <end position="2307"/>
    </location>
</feature>
<feature type="region of interest" description="Disordered" evidence="2">
    <location>
        <begin position="77"/>
        <end position="129"/>
    </location>
</feature>
<feature type="region of interest" description="Disordered" evidence="2">
    <location>
        <begin position="1260"/>
        <end position="1281"/>
    </location>
</feature>
<keyword evidence="4" id="KW-1185">Reference proteome</keyword>
<gene>
    <name evidence="3" type="ORF">BESB_084430</name>
</gene>
<accession>A0A2A9M7U1</accession>
<dbReference type="Pfam" id="PF00300">
    <property type="entry name" value="His_Phos_1"/>
    <property type="match status" value="1"/>
</dbReference>
<evidence type="ECO:0000256" key="1">
    <source>
        <dbReference type="ARBA" id="ARBA00022801"/>
    </source>
</evidence>
<evidence type="ECO:0000313" key="4">
    <source>
        <dbReference type="Proteomes" id="UP000224006"/>
    </source>
</evidence>
<dbReference type="Gene3D" id="3.40.50.1240">
    <property type="entry name" value="Phosphoglycerate mutase-like"/>
    <property type="match status" value="1"/>
</dbReference>
<evidence type="ECO:0000256" key="2">
    <source>
        <dbReference type="SAM" id="MobiDB-lite"/>
    </source>
</evidence>
<dbReference type="VEuPathDB" id="ToxoDB:BESB_084430"/>
<comment type="caution">
    <text evidence="3">The sequence shown here is derived from an EMBL/GenBank/DDBJ whole genome shotgun (WGS) entry which is preliminary data.</text>
</comment>
<dbReference type="PANTHER" id="PTHR46517:SF1">
    <property type="entry name" value="FRUCTOSE-2,6-BISPHOSPHATASE TIGAR"/>
    <property type="match status" value="1"/>
</dbReference>
<evidence type="ECO:0000313" key="3">
    <source>
        <dbReference type="EMBL" id="PFH33244.1"/>
    </source>
</evidence>
<dbReference type="InterPro" id="IPR029033">
    <property type="entry name" value="His_PPase_superfam"/>
</dbReference>
<feature type="region of interest" description="Disordered" evidence="2">
    <location>
        <begin position="1005"/>
        <end position="1060"/>
    </location>
</feature>
<dbReference type="InterPro" id="IPR051695">
    <property type="entry name" value="Phosphoglycerate_Mutase"/>
</dbReference>
<feature type="compositionally biased region" description="Polar residues" evidence="2">
    <location>
        <begin position="1035"/>
        <end position="1050"/>
    </location>
</feature>
<feature type="compositionally biased region" description="Polar residues" evidence="2">
    <location>
        <begin position="414"/>
        <end position="439"/>
    </location>
</feature>
<feature type="region of interest" description="Disordered" evidence="2">
    <location>
        <begin position="2389"/>
        <end position="2409"/>
    </location>
</feature>
<feature type="compositionally biased region" description="Basic residues" evidence="2">
    <location>
        <begin position="1678"/>
        <end position="1687"/>
    </location>
</feature>
<feature type="region of interest" description="Disordered" evidence="2">
    <location>
        <begin position="156"/>
        <end position="273"/>
    </location>
</feature>
<feature type="compositionally biased region" description="Basic and acidic residues" evidence="2">
    <location>
        <begin position="264"/>
        <end position="273"/>
    </location>
</feature>
<feature type="region of interest" description="Disordered" evidence="2">
    <location>
        <begin position="580"/>
        <end position="611"/>
    </location>
</feature>
<feature type="compositionally biased region" description="Low complexity" evidence="2">
    <location>
        <begin position="1824"/>
        <end position="1839"/>
    </location>
</feature>
<dbReference type="Proteomes" id="UP000224006">
    <property type="component" value="Chromosome VIII"/>
</dbReference>
<feature type="compositionally biased region" description="Polar residues" evidence="2">
    <location>
        <begin position="590"/>
        <end position="611"/>
    </location>
</feature>
<sequence length="2466" mass="266002">MRAASWNTEERSLLRKWHTLAPASSNVAVLVTSLSVEGLAWTHGTGRSRMLCLETRARPTLLVPVTAGTLCPRSVWQPPAEDVSVPVDEKRQPSDLVSALPEDARPPCNAAGNAGEGPDQRPFDSSSERGVTVPFISRAADEDGSTIAARAECGSVRHARRQASETHDCPQTRFSRMSGMSSGKRQRPECTGFVKLTPGSTLPPRPPPAPSWEVGAAKRSWRTTGGGVRSGLRSPCSFSSNQHETAASADEWGSSAGTSLSAGLEKHQETPRLPEHEHIVVAATDSAEFFDSAYTLDPIKASEDHELQNAVQVDPQELPVPSDKIDQMISSRLPPSERLKREGTGLRSRQHEEWRLHRHEQRALPFRARSEAGPLCKACRRGGMPSSVIRPSRGRGPPAVNRHASYHKGRASVLSHSSSRPSTESCEGQSVPSDWNRSTEPARPQACSGPSESSNHGQRQTRDFILRSVLRRARASNPKATHLKVFLVNCGATTTVPRSQLGLDKRWPGQSCKTPQAANGASAPRGPRTDLANHGSAADGATEGLWKSEMSVSSPCGKLSRLKEQQSQGTSKDWENVQQLVSDGDGDPRATNSSTVSSNMPDQTSPLWVDSEGNTLKSETWADHARVEHISTGSSAGCPASIQEDLVEVLSSEGQKQAIAAAKLLRPMRFAMIYCSDDIPCQEMKNVILTVNRESPYVDDRRLHSRKKGELANVSNAEFVRRATKAGFTKETFRPPGGESLEDVRERMVVFFLEALVGEFLLTLDLKDFIAKAAMDQQRAIARGSLCAVQNLEAHASLRLPIPQSSSPELGTQSCLASSAGRRSRRRRRRRKRFGVAGSLDGEADNDHESRSVAGPGRTIEAAEVHNHICDGTDLSCGVRRTAVRATEQILETDLGREAYEEVEFSSVASCASTLYQNALSTDDEEHCSQGECSLVDTQHEEAVLPSVTVGGCRILEKAAKSKKASARCLPSEAVQPISRMSYELRGDESLVNKAWVGGATLARTTSGSKGTSSCSPANTVHQSAVPDAEENSADDPQTTVGSSTGTTARRGQPGKSGLANGVEDADDACMYSAAFKDARCGTYARHRDADDDDTEANSPGASILALQSTNPAAAAPGVTYGQGAPVLSKARADDWFLPLSVSPATDSHNVQPLPPLSEEQKSMFTQFLFFDETAKFASSSRKSGCGIINEGMAANARENQAEMAGAHHVGSSAVTQATAADIKQLDSSMSQGSQRLTRGGSGGRQSAFASTNVLASTQVEGHRQALAGDKQRELARSREDDTTGKAIFFGAGGAGIDVESTFAFSSPQQIEELSDLHERLHLDTEKETSQSRCASREKSGHATDRQTKICPEMAWQQELCGDEDGRRCEAGCGCECQDLQHLKASGRDRDHVGSITWRNKTNARSLTLWPPDFRGDETTAGLLQVTGTASWRSMDISTGVQSVIGGEPDSRAPAVSGTVISSSQGSQGSVDHCTSAASMKTASCGRQLQLEWLMGAPPADKQPLNAQRRRSIHSVAGGPLLAGRTTAFGGHKAKDLVEPQRTANAGDASTPDAFNSQYFRQGCGETRCVRCILSQTPCTGLRAGTIRPRNVHRRWSWPPLPYHGIYANRACKNHLEDVKRRLELGSLSHWRMGKLYRSMSSVMEVLANQEQEQRTPPAELLPIFQDGGGLEKEMNRRGTHQRRLQIAKRGAGSPPTLSPILHRQTPSGASPSARGEIPSSDGRKRRCATRRCRAALITIETRQHFDSLRQRQKSLYKSCLASKEGDSQGCEYGAVESHDGCNLRCAASRFVTELVHSLANGMAECATAGFSVSLSPIGGHEFSSTGSGTSNHDSSSSNDDSDGFSGTGNEGNSGAVACLTGVPVTGSPGSSICSAARQEKGGTDLRNTCGAVQHSCEGEHVENYRSERSSAAKCGRSSTVQEQTARTVALFRGFDWRQWSGNLLVSLLEQIGPYPSHSEVETQSSPEDSKADEAPLDIKSVTNGTPADVTVRRGTTFLASLEEGTRKEAGVAGRLWDNGHARISQGSCKVLLLMKRTVAQCVAASMLSGAWLPPGTSFEAGQPPAWLGGSHLPRSITGLGTERHSSEKLDAERGSERSGSLAVLVITHDCAIRELLQALCGRRFGNTIKAGSITVLDVYTRRTGNAKLQRSLRRRRAEAWMWLTGRGSNGPCVGNDRDHNSDTRSYAVNNFEKPPFEQKTVDGCAEAGFAKVSSDQQPSTALPSLPFAKTIYEEESRPVPQMPGVPDVGVMLCTGDGDGTSDSTMPLQLENVCESVDGYVESPSADGARASSTSGRQESSGESNFQEARDMGLKELQRIGHGGCALHDGSDDCSGQWPPKEDRTTVCIPHRKYDVAEHGRYHHQINFSEETWCRTFQKESIDSFNSGSIIEDSRQGEGSLPEQGKRCPTEDEIDDEEVKIDHSNMSLLAAPYRSKRMFACEQRTEAVDALLSRVQCWVEVFNKKE</sequence>
<feature type="region of interest" description="Disordered" evidence="2">
    <location>
        <begin position="1670"/>
        <end position="1727"/>
    </location>
</feature>
<proteinExistence type="predicted"/>
<feature type="region of interest" description="Disordered" evidence="2">
    <location>
        <begin position="501"/>
        <end position="544"/>
    </location>
</feature>
<dbReference type="GO" id="GO:0005829">
    <property type="term" value="C:cytosol"/>
    <property type="evidence" value="ECO:0007669"/>
    <property type="project" value="TreeGrafter"/>
</dbReference>
<dbReference type="OrthoDB" id="354304at2759"/>
<feature type="compositionally biased region" description="Polar residues" evidence="2">
    <location>
        <begin position="448"/>
        <end position="458"/>
    </location>
</feature>